<name>A0A858C1F7_9FIRM</name>
<feature type="region of interest" description="Disordered" evidence="1">
    <location>
        <begin position="26"/>
        <end position="45"/>
    </location>
</feature>
<evidence type="ECO:0000256" key="1">
    <source>
        <dbReference type="SAM" id="MobiDB-lite"/>
    </source>
</evidence>
<dbReference type="RefSeq" id="WP_163067594.1">
    <property type="nucleotide sequence ID" value="NZ_CP048649.1"/>
</dbReference>
<dbReference type="EMBL" id="CP048649">
    <property type="protein sequence ID" value="QIB70356.1"/>
    <property type="molecule type" value="Genomic_DNA"/>
</dbReference>
<gene>
    <name evidence="3" type="ORF">Ami103574_14125</name>
</gene>
<dbReference type="KEGG" id="abut:Ami103574_14125"/>
<feature type="region of interest" description="Disordered" evidence="1">
    <location>
        <begin position="69"/>
        <end position="149"/>
    </location>
</feature>
<organism evidence="3 4">
    <name type="scientific">Aminipila butyrica</name>
    <dbReference type="NCBI Taxonomy" id="433296"/>
    <lineage>
        <taxon>Bacteria</taxon>
        <taxon>Bacillati</taxon>
        <taxon>Bacillota</taxon>
        <taxon>Clostridia</taxon>
        <taxon>Peptostreptococcales</taxon>
        <taxon>Anaerovoracaceae</taxon>
        <taxon>Aminipila</taxon>
    </lineage>
</organism>
<feature type="chain" id="PRO_5032334543" description="DUF5666 domain-containing protein" evidence="2">
    <location>
        <begin position="26"/>
        <end position="206"/>
    </location>
</feature>
<dbReference type="AlphaFoldDB" id="A0A858C1F7"/>
<feature type="signal peptide" evidence="2">
    <location>
        <begin position="1"/>
        <end position="25"/>
    </location>
</feature>
<evidence type="ECO:0000313" key="4">
    <source>
        <dbReference type="Proteomes" id="UP000466848"/>
    </source>
</evidence>
<proteinExistence type="predicted"/>
<evidence type="ECO:0000313" key="3">
    <source>
        <dbReference type="EMBL" id="QIB70356.1"/>
    </source>
</evidence>
<keyword evidence="2" id="KW-0732">Signal</keyword>
<keyword evidence="4" id="KW-1185">Reference proteome</keyword>
<sequence length="206" mass="20998">MKKITVFLLIGSLAAAVSLTGCGSAAGTTETDGTTPAAVETQREQGLQYGQIKSISGDTVTIALGTMADVRPPEGRNGQLEKDQTTTPALQADSESTQSDSGDQQRPAKPDGEAPADGQTPPDGANGGKRPDGQTPPDDDTAGLTGKSNITLTDETLTITLTDETTIGYMNGSTSTAAISELSVGTTIAVSLDEDGKTATQILIIK</sequence>
<evidence type="ECO:0000256" key="2">
    <source>
        <dbReference type="SAM" id="SignalP"/>
    </source>
</evidence>
<accession>A0A858C1F7</accession>
<feature type="compositionally biased region" description="Basic and acidic residues" evidence="1">
    <location>
        <begin position="71"/>
        <end position="84"/>
    </location>
</feature>
<reference evidence="3 4" key="1">
    <citation type="submission" date="2020-02" db="EMBL/GenBank/DDBJ databases">
        <authorList>
            <person name="Kim Y.B."/>
            <person name="Roh S.W."/>
        </authorList>
    </citation>
    <scope>NUCLEOTIDE SEQUENCE [LARGE SCALE GENOMIC DNA]</scope>
    <source>
        <strain evidence="3 4">DSM 103574</strain>
    </source>
</reference>
<evidence type="ECO:0008006" key="5">
    <source>
        <dbReference type="Google" id="ProtNLM"/>
    </source>
</evidence>
<dbReference type="Proteomes" id="UP000466848">
    <property type="component" value="Chromosome"/>
</dbReference>
<feature type="compositionally biased region" description="Polar residues" evidence="1">
    <location>
        <begin position="85"/>
        <end position="104"/>
    </location>
</feature>
<protein>
    <recommendedName>
        <fullName evidence="5">DUF5666 domain-containing protein</fullName>
    </recommendedName>
</protein>
<dbReference type="PROSITE" id="PS51257">
    <property type="entry name" value="PROKAR_LIPOPROTEIN"/>
    <property type="match status" value="1"/>
</dbReference>